<keyword evidence="1" id="KW-1133">Transmembrane helix</keyword>
<reference evidence="3" key="2">
    <citation type="submission" date="2015-05" db="EMBL/GenBank/DDBJ databases">
        <title>Complete genome sequence of Corynebacterium mustelae DSM 45274, isolated from various tissues of a male ferret with lethal sepsis.</title>
        <authorList>
            <person name="Ruckert C."/>
            <person name="Albersmeier A."/>
            <person name="Winkler A."/>
            <person name="Tauch A."/>
        </authorList>
    </citation>
    <scope>NUCLEOTIDE SEQUENCE [LARGE SCALE GENOMIC DNA]</scope>
    <source>
        <strain evidence="3">DSM 45274</strain>
    </source>
</reference>
<gene>
    <name evidence="2" type="ORF">CMUST_10775</name>
</gene>
<accession>A0A0G3GZ76</accession>
<evidence type="ECO:0000313" key="2">
    <source>
        <dbReference type="EMBL" id="AKK06471.1"/>
    </source>
</evidence>
<keyword evidence="1" id="KW-0472">Membrane</keyword>
<sequence length="54" mass="5702">MLIAALGLGFLGIGFLVLSVALTGGYWQFAAIISAVAGLICLTIDYVRKRNDQS</sequence>
<feature type="transmembrane region" description="Helical" evidence="1">
    <location>
        <begin position="29"/>
        <end position="47"/>
    </location>
</feature>
<protein>
    <submittedName>
        <fullName evidence="2">Uncharacterized protein</fullName>
    </submittedName>
</protein>
<dbReference type="AlphaFoldDB" id="A0A0G3GZ76"/>
<evidence type="ECO:0000313" key="3">
    <source>
        <dbReference type="Proteomes" id="UP000035199"/>
    </source>
</evidence>
<dbReference type="RefSeq" id="WP_158408227.1">
    <property type="nucleotide sequence ID" value="NZ_CP011542.1"/>
</dbReference>
<reference evidence="2 3" key="1">
    <citation type="journal article" date="2015" name="Genome Announc.">
        <title>Complete Genome Sequence of the Type Strain Corynebacterium mustelae DSM 45274, Isolated from Various Tissues of a Male Ferret with Lethal Sepsis.</title>
        <authorList>
            <person name="Ruckert C."/>
            <person name="Eimer J."/>
            <person name="Winkler A."/>
            <person name="Tauch A."/>
        </authorList>
    </citation>
    <scope>NUCLEOTIDE SEQUENCE [LARGE SCALE GENOMIC DNA]</scope>
    <source>
        <strain evidence="2 3">DSM 45274</strain>
    </source>
</reference>
<dbReference type="PATRIC" id="fig|571915.4.peg.2293"/>
<keyword evidence="3" id="KW-1185">Reference proteome</keyword>
<dbReference type="KEGG" id="cmv:CMUST_10775"/>
<name>A0A0G3GZ76_9CORY</name>
<keyword evidence="1" id="KW-0812">Transmembrane</keyword>
<dbReference type="EMBL" id="CP011542">
    <property type="protein sequence ID" value="AKK06471.1"/>
    <property type="molecule type" value="Genomic_DNA"/>
</dbReference>
<organism evidence="2 3">
    <name type="scientific">Corynebacterium mustelae</name>
    <dbReference type="NCBI Taxonomy" id="571915"/>
    <lineage>
        <taxon>Bacteria</taxon>
        <taxon>Bacillati</taxon>
        <taxon>Actinomycetota</taxon>
        <taxon>Actinomycetes</taxon>
        <taxon>Mycobacteriales</taxon>
        <taxon>Corynebacteriaceae</taxon>
        <taxon>Corynebacterium</taxon>
    </lineage>
</organism>
<proteinExistence type="predicted"/>
<evidence type="ECO:0000256" key="1">
    <source>
        <dbReference type="SAM" id="Phobius"/>
    </source>
</evidence>
<dbReference type="Proteomes" id="UP000035199">
    <property type="component" value="Chromosome"/>
</dbReference>